<dbReference type="Gene3D" id="3.40.50.2300">
    <property type="match status" value="2"/>
</dbReference>
<dbReference type="RefSeq" id="WP_171159896.1">
    <property type="nucleotide sequence ID" value="NZ_CP053073.1"/>
</dbReference>
<sequence length="376" mass="40152">MMLFQRSLAALSALFALAAQGAAPGVTANEILIGQDVDLTGAIAVRMKPLLQAADAYFDKVNAAGGVHGRKIKVARLDSGNKPDKTKENIKAFEKQGVFAMWAISGTGNVGAALPTLTEKRIPLVGSTSGADSFYAKRNPMLINLKAGYGDEIRRMMSHLKDTYTTRVSIVYIDNGFGKEALKSAQEAAKANNLEVASVLSHKEDGSDMDAVAQATAKAKPAAVLMLTLSGPAPKMIDAYSKTGHQAQVFALSIIASDALYKAIGDKSRGVIVTQVMPFPSDRNIAIVREYQDLVTPKGVKDFSHAGVEGYVYAKALVEGLQAAGRNPTRESLIAAFEKMEDKNLGGFKLSFSPEKHNGSDFVEITMIGREGKLVR</sequence>
<evidence type="ECO:0000313" key="5">
    <source>
        <dbReference type="EMBL" id="QJR13395.1"/>
    </source>
</evidence>
<dbReference type="Pfam" id="PF13458">
    <property type="entry name" value="Peripla_BP_6"/>
    <property type="match status" value="1"/>
</dbReference>
<protein>
    <recommendedName>
        <fullName evidence="4">Leucine-binding protein domain-containing protein</fullName>
    </recommendedName>
</protein>
<keyword evidence="6" id="KW-1185">Reference proteome</keyword>
<dbReference type="AlphaFoldDB" id="A0A6M4H220"/>
<dbReference type="EMBL" id="CP053073">
    <property type="protein sequence ID" value="QJR13395.1"/>
    <property type="molecule type" value="Genomic_DNA"/>
</dbReference>
<evidence type="ECO:0000256" key="2">
    <source>
        <dbReference type="ARBA" id="ARBA00022729"/>
    </source>
</evidence>
<dbReference type="Proteomes" id="UP000503096">
    <property type="component" value="Chromosome"/>
</dbReference>
<feature type="domain" description="Leucine-binding protein" evidence="4">
    <location>
        <begin position="31"/>
        <end position="360"/>
    </location>
</feature>
<evidence type="ECO:0000256" key="1">
    <source>
        <dbReference type="ARBA" id="ARBA00010062"/>
    </source>
</evidence>
<keyword evidence="2 3" id="KW-0732">Signal</keyword>
<evidence type="ECO:0000259" key="4">
    <source>
        <dbReference type="Pfam" id="PF13458"/>
    </source>
</evidence>
<dbReference type="PANTHER" id="PTHR47235">
    <property type="entry name" value="BLR6548 PROTEIN"/>
    <property type="match status" value="1"/>
</dbReference>
<evidence type="ECO:0000256" key="3">
    <source>
        <dbReference type="SAM" id="SignalP"/>
    </source>
</evidence>
<dbReference type="KEGG" id="upl:DSM104440_00178"/>
<name>A0A6M4H220_9PROT</name>
<dbReference type="InterPro" id="IPR028081">
    <property type="entry name" value="Leu-bd"/>
</dbReference>
<organism evidence="5 6">
    <name type="scientific">Usitatibacter palustris</name>
    <dbReference type="NCBI Taxonomy" id="2732487"/>
    <lineage>
        <taxon>Bacteria</taxon>
        <taxon>Pseudomonadati</taxon>
        <taxon>Pseudomonadota</taxon>
        <taxon>Betaproteobacteria</taxon>
        <taxon>Nitrosomonadales</taxon>
        <taxon>Usitatibacteraceae</taxon>
        <taxon>Usitatibacter</taxon>
    </lineage>
</organism>
<gene>
    <name evidence="5" type="ORF">DSM104440_00178</name>
</gene>
<dbReference type="InParanoid" id="A0A6M4H220"/>
<evidence type="ECO:0000313" key="6">
    <source>
        <dbReference type="Proteomes" id="UP000503096"/>
    </source>
</evidence>
<comment type="similarity">
    <text evidence="1">Belongs to the leucine-binding protein family.</text>
</comment>
<dbReference type="PANTHER" id="PTHR47235:SF1">
    <property type="entry name" value="BLR6548 PROTEIN"/>
    <property type="match status" value="1"/>
</dbReference>
<feature type="signal peptide" evidence="3">
    <location>
        <begin position="1"/>
        <end position="18"/>
    </location>
</feature>
<dbReference type="InterPro" id="IPR028082">
    <property type="entry name" value="Peripla_BP_I"/>
</dbReference>
<accession>A0A6M4H220</accession>
<proteinExistence type="inferred from homology"/>
<reference evidence="5 6" key="1">
    <citation type="submission" date="2020-04" db="EMBL/GenBank/DDBJ databases">
        <title>Usitatibacter rugosus gen. nov., sp. nov. and Usitatibacter palustris sp. nov., novel members of Usitatibacteraceae fam. nov. within the order Nitrosomonadales isolated from soil.</title>
        <authorList>
            <person name="Huber K.J."/>
            <person name="Neumann-Schaal M."/>
            <person name="Geppert A."/>
            <person name="Luckner M."/>
            <person name="Wanner G."/>
            <person name="Overmann J."/>
        </authorList>
    </citation>
    <scope>NUCLEOTIDE SEQUENCE [LARGE SCALE GENOMIC DNA]</scope>
    <source>
        <strain evidence="5 6">Swamp67</strain>
    </source>
</reference>
<feature type="chain" id="PRO_5026831017" description="Leucine-binding protein domain-containing protein" evidence="3">
    <location>
        <begin position="19"/>
        <end position="376"/>
    </location>
</feature>
<dbReference type="CDD" id="cd06326">
    <property type="entry name" value="PBP1_ABC_ligand_binding-like"/>
    <property type="match status" value="1"/>
</dbReference>
<dbReference type="SUPFAM" id="SSF53822">
    <property type="entry name" value="Periplasmic binding protein-like I"/>
    <property type="match status" value="1"/>
</dbReference>